<feature type="compositionally biased region" description="Low complexity" evidence="1">
    <location>
        <begin position="45"/>
        <end position="55"/>
    </location>
</feature>
<comment type="caution">
    <text evidence="2">The sequence shown here is derived from an EMBL/GenBank/DDBJ whole genome shotgun (WGS) entry which is preliminary data.</text>
</comment>
<feature type="region of interest" description="Disordered" evidence="1">
    <location>
        <begin position="32"/>
        <end position="69"/>
    </location>
</feature>
<evidence type="ECO:0000313" key="3">
    <source>
        <dbReference type="Proteomes" id="UP000316759"/>
    </source>
</evidence>
<name>A0A504YL20_FASGI</name>
<dbReference type="Proteomes" id="UP000316759">
    <property type="component" value="Unassembled WGS sequence"/>
</dbReference>
<organism evidence="2 3">
    <name type="scientific">Fasciola gigantica</name>
    <name type="common">Giant liver fluke</name>
    <dbReference type="NCBI Taxonomy" id="46835"/>
    <lineage>
        <taxon>Eukaryota</taxon>
        <taxon>Metazoa</taxon>
        <taxon>Spiralia</taxon>
        <taxon>Lophotrochozoa</taxon>
        <taxon>Platyhelminthes</taxon>
        <taxon>Trematoda</taxon>
        <taxon>Digenea</taxon>
        <taxon>Plagiorchiida</taxon>
        <taxon>Echinostomata</taxon>
        <taxon>Echinostomatoidea</taxon>
        <taxon>Fasciolidae</taxon>
        <taxon>Fasciola</taxon>
    </lineage>
</organism>
<gene>
    <name evidence="2" type="ORF">FGIG_12046</name>
</gene>
<dbReference type="EMBL" id="SUNJ01011953">
    <property type="protein sequence ID" value="TPP58490.1"/>
    <property type="molecule type" value="Genomic_DNA"/>
</dbReference>
<reference evidence="2 3" key="1">
    <citation type="submission" date="2019-04" db="EMBL/GenBank/DDBJ databases">
        <title>Annotation for the trematode Fasciola gigantica.</title>
        <authorList>
            <person name="Choi Y.-J."/>
        </authorList>
    </citation>
    <scope>NUCLEOTIDE SEQUENCE [LARGE SCALE GENOMIC DNA]</scope>
    <source>
        <strain evidence="2">Uganda_cow_1</strain>
    </source>
</reference>
<protein>
    <submittedName>
        <fullName evidence="2">Uncharacterized protein</fullName>
    </submittedName>
</protein>
<dbReference type="AlphaFoldDB" id="A0A504YL20"/>
<sequence>MIPIIMVFELLRTPGTFLQRLRTLSHHKLTGSQLMRLQGRKTENDSSASTDSANSRGSKNRLTNMETQTKVVAKRFLNEESTSNNLN</sequence>
<evidence type="ECO:0000256" key="1">
    <source>
        <dbReference type="SAM" id="MobiDB-lite"/>
    </source>
</evidence>
<keyword evidence="3" id="KW-1185">Reference proteome</keyword>
<accession>A0A504YL20</accession>
<feature type="compositionally biased region" description="Polar residues" evidence="1">
    <location>
        <begin position="56"/>
        <end position="69"/>
    </location>
</feature>
<evidence type="ECO:0000313" key="2">
    <source>
        <dbReference type="EMBL" id="TPP58490.1"/>
    </source>
</evidence>
<proteinExistence type="predicted"/>